<feature type="signal peptide" evidence="11">
    <location>
        <begin position="1"/>
        <end position="21"/>
    </location>
</feature>
<evidence type="ECO:0000256" key="7">
    <source>
        <dbReference type="ARBA" id="ARBA00023049"/>
    </source>
</evidence>
<comment type="caution">
    <text evidence="13">The sequence shown here is derived from an EMBL/GenBank/DDBJ whole genome shotgun (WGS) entry which is preliminary data.</text>
</comment>
<dbReference type="Proteomes" id="UP000734854">
    <property type="component" value="Unassembled WGS sequence"/>
</dbReference>
<accession>A0A8J5EB43</accession>
<gene>
    <name evidence="13" type="ORF">ZIOFF_070825</name>
</gene>
<dbReference type="SMART" id="SM00235">
    <property type="entry name" value="ZnMc"/>
    <property type="match status" value="1"/>
</dbReference>
<dbReference type="CDD" id="cd04278">
    <property type="entry name" value="ZnMc_MMP"/>
    <property type="match status" value="1"/>
</dbReference>
<evidence type="ECO:0000313" key="14">
    <source>
        <dbReference type="Proteomes" id="UP000734854"/>
    </source>
</evidence>
<evidence type="ECO:0000256" key="9">
    <source>
        <dbReference type="ARBA" id="ARBA00023180"/>
    </source>
</evidence>
<evidence type="ECO:0000256" key="4">
    <source>
        <dbReference type="ARBA" id="ARBA00022729"/>
    </source>
</evidence>
<comment type="similarity">
    <text evidence="1">Belongs to the peptidase M10A family. Matrix metalloproteinases (MMPs) subfamily.</text>
</comment>
<reference evidence="13 14" key="1">
    <citation type="submission" date="2020-08" db="EMBL/GenBank/DDBJ databases">
        <title>Plant Genome Project.</title>
        <authorList>
            <person name="Zhang R.-G."/>
        </authorList>
    </citation>
    <scope>NUCLEOTIDE SEQUENCE [LARGE SCALE GENOMIC DNA]</scope>
    <source>
        <tissue evidence="13">Rhizome</tissue>
    </source>
</reference>
<keyword evidence="2" id="KW-0645">Protease</keyword>
<dbReference type="Pfam" id="PF00413">
    <property type="entry name" value="Peptidase_M10"/>
    <property type="match status" value="1"/>
</dbReference>
<dbReference type="GO" id="GO:0004222">
    <property type="term" value="F:metalloendopeptidase activity"/>
    <property type="evidence" value="ECO:0007669"/>
    <property type="project" value="InterPro"/>
</dbReference>
<dbReference type="InterPro" id="IPR001818">
    <property type="entry name" value="Pept_M10_metallopeptidase"/>
</dbReference>
<dbReference type="InterPro" id="IPR033739">
    <property type="entry name" value="M10A_MMP"/>
</dbReference>
<evidence type="ECO:0000256" key="2">
    <source>
        <dbReference type="ARBA" id="ARBA00022670"/>
    </source>
</evidence>
<dbReference type="InterPro" id="IPR006026">
    <property type="entry name" value="Peptidase_Metallo"/>
</dbReference>
<dbReference type="OrthoDB" id="406838at2759"/>
<keyword evidence="8" id="KW-0865">Zymogen</keyword>
<evidence type="ECO:0000313" key="13">
    <source>
        <dbReference type="EMBL" id="KAG6469892.1"/>
    </source>
</evidence>
<name>A0A8J5EB43_ZINOF</name>
<keyword evidence="6" id="KW-0862">Zinc</keyword>
<dbReference type="GO" id="GO:0031012">
    <property type="term" value="C:extracellular matrix"/>
    <property type="evidence" value="ECO:0007669"/>
    <property type="project" value="InterPro"/>
</dbReference>
<feature type="region of interest" description="Disordered" evidence="10">
    <location>
        <begin position="302"/>
        <end position="326"/>
    </location>
</feature>
<keyword evidence="4 11" id="KW-0732">Signal</keyword>
<keyword evidence="9" id="KW-0325">Glycoprotein</keyword>
<evidence type="ECO:0000256" key="1">
    <source>
        <dbReference type="ARBA" id="ARBA00009614"/>
    </source>
</evidence>
<evidence type="ECO:0000256" key="6">
    <source>
        <dbReference type="ARBA" id="ARBA00022833"/>
    </source>
</evidence>
<proteinExistence type="inferred from homology"/>
<feature type="domain" description="Peptidase metallopeptidase" evidence="12">
    <location>
        <begin position="137"/>
        <end position="304"/>
    </location>
</feature>
<protein>
    <recommendedName>
        <fullName evidence="12">Peptidase metallopeptidase domain-containing protein</fullName>
    </recommendedName>
</protein>
<feature type="chain" id="PRO_5035175768" description="Peptidase metallopeptidase domain-containing protein" evidence="11">
    <location>
        <begin position="22"/>
        <end position="346"/>
    </location>
</feature>
<dbReference type="GO" id="GO:0030574">
    <property type="term" value="P:collagen catabolic process"/>
    <property type="evidence" value="ECO:0007669"/>
    <property type="project" value="TreeGrafter"/>
</dbReference>
<keyword evidence="3" id="KW-0479">Metal-binding</keyword>
<dbReference type="FunFam" id="3.40.390.10:FF:000018">
    <property type="entry name" value="Metalloendoproteinase 1"/>
    <property type="match status" value="1"/>
</dbReference>
<evidence type="ECO:0000256" key="8">
    <source>
        <dbReference type="ARBA" id="ARBA00023145"/>
    </source>
</evidence>
<organism evidence="13 14">
    <name type="scientific">Zingiber officinale</name>
    <name type="common">Ginger</name>
    <name type="synonym">Amomum zingiber</name>
    <dbReference type="NCBI Taxonomy" id="94328"/>
    <lineage>
        <taxon>Eukaryota</taxon>
        <taxon>Viridiplantae</taxon>
        <taxon>Streptophyta</taxon>
        <taxon>Embryophyta</taxon>
        <taxon>Tracheophyta</taxon>
        <taxon>Spermatophyta</taxon>
        <taxon>Magnoliopsida</taxon>
        <taxon>Liliopsida</taxon>
        <taxon>Zingiberales</taxon>
        <taxon>Zingiberaceae</taxon>
        <taxon>Zingiber</taxon>
    </lineage>
</organism>
<dbReference type="PANTHER" id="PTHR10201">
    <property type="entry name" value="MATRIX METALLOPROTEINASE"/>
    <property type="match status" value="1"/>
</dbReference>
<dbReference type="GO" id="GO:0006508">
    <property type="term" value="P:proteolysis"/>
    <property type="evidence" value="ECO:0007669"/>
    <property type="project" value="UniProtKB-KW"/>
</dbReference>
<keyword evidence="5" id="KW-0378">Hydrolase</keyword>
<evidence type="ECO:0000256" key="10">
    <source>
        <dbReference type="SAM" id="MobiDB-lite"/>
    </source>
</evidence>
<dbReference type="GO" id="GO:0008270">
    <property type="term" value="F:zinc ion binding"/>
    <property type="evidence" value="ECO:0007669"/>
    <property type="project" value="InterPro"/>
</dbReference>
<dbReference type="GO" id="GO:0030198">
    <property type="term" value="P:extracellular matrix organization"/>
    <property type="evidence" value="ECO:0007669"/>
    <property type="project" value="TreeGrafter"/>
</dbReference>
<keyword evidence="14" id="KW-1185">Reference proteome</keyword>
<sequence length="346" mass="37618">MTSSAPFLLFLAGFLLVPASAVFPAASTFIANPWLPFKNLSGCRHGQDWPGLAALKDYLRHFGYLPRSNFTDAFDDELQVAIRNYQRNFGLSATGELDAATVSQIITPRCGVGDFINGSSTINGSAHGRHLYSYFPGFPQWPFWRRDLRYAITAASDVSIDRSVLSEVLARAFARWASVTTLTFSETDSEAAADIKVGFYLGSHGDGEPFDGRLGTLAHAFSPTDGRLHFDAAEAWVARGDVAKARSDAAVDLESVAVHEIGHLLGLGHSTAAEAIMYPSLRTRTRKVELASDDVEAIQNLYGSNPNYQGGAGSTPESIPERNGPDGGRRRWLPILPILAVGLWWE</sequence>
<dbReference type="EMBL" id="JACMSC010000021">
    <property type="protein sequence ID" value="KAG6469892.1"/>
    <property type="molecule type" value="Genomic_DNA"/>
</dbReference>
<keyword evidence="7" id="KW-0482">Metalloprotease</keyword>
<dbReference type="PANTHER" id="PTHR10201:SF272">
    <property type="entry name" value="METALLOENDOPROTEINASE 5-MMP"/>
    <property type="match status" value="1"/>
</dbReference>
<dbReference type="AlphaFoldDB" id="A0A8J5EB43"/>
<dbReference type="InterPro" id="IPR002477">
    <property type="entry name" value="Peptidoglycan-bd-like"/>
</dbReference>
<evidence type="ECO:0000256" key="3">
    <source>
        <dbReference type="ARBA" id="ARBA00022723"/>
    </source>
</evidence>
<evidence type="ECO:0000259" key="12">
    <source>
        <dbReference type="SMART" id="SM00235"/>
    </source>
</evidence>
<evidence type="ECO:0000256" key="5">
    <source>
        <dbReference type="ARBA" id="ARBA00022801"/>
    </source>
</evidence>
<evidence type="ECO:0000256" key="11">
    <source>
        <dbReference type="SAM" id="SignalP"/>
    </source>
</evidence>
<dbReference type="Pfam" id="PF01471">
    <property type="entry name" value="PG_binding_1"/>
    <property type="match status" value="1"/>
</dbReference>